<dbReference type="Pfam" id="PF25171">
    <property type="entry name" value="Beta-prop_WDR36-Utp21_1st"/>
    <property type="match status" value="1"/>
</dbReference>
<dbReference type="Proteomes" id="UP001291623">
    <property type="component" value="Unassembled WGS sequence"/>
</dbReference>
<dbReference type="InterPro" id="IPR001680">
    <property type="entry name" value="WD40_rpt"/>
</dbReference>
<sequence length="583" mass="66658">MDETIMKFEQEWGEILNLSFRTDGIPYLVSSSKLGHVAIWDLENRRLHKQMRDVHKGPVTGCEFVRNEALLVTSSLDNKLKIWRFDELNDNGVILHLREGHSLPPTKIRFYSESGHQIISSSLDCTLRNFSIYSERLHKNLGTATTNRKLAKRLGSDKDPYKLSPITDFAFEIIREKEFDNIVTLHKKTLEAISWSGDKCRIGSNKFVHKRFRNVYGIEATAVTMSSCGNFVCIGYTSGHIDKFNIQSGLHRSTFVTEEHVQKTLQFESENQITGLAIDDISTKLVSTNSSFIKFWNFKTSKIIHHLNLGKIIKKIHINRQTGLIAVSFEEDEINIIDLDTKNLIREFKDLNSKINDIVFSSDSKWIIVAFEDKSIRVFDLESAAKIDHFLLSSPCISLSISPNNEFLATSHPDQNGIFLWSNINLYVPKLLHKLKNDFQPKLLDLPVARPDEIIEDEDLEDGHTEIFDENSKQENNEKDFIHYKSPEQLSKELITLSNLPSSPKPVRKYCSDDNTAEDYIVNKMIKGYASEVLDLACQGYDFAGEIIKPSTEGFSQKEGKQTGFLPDQLPSHPHIRFDEDVI</sequence>
<keyword evidence="1" id="KW-0853">WD repeat</keyword>
<feature type="repeat" description="WD" evidence="1">
    <location>
        <begin position="348"/>
        <end position="389"/>
    </location>
</feature>
<evidence type="ECO:0000313" key="3">
    <source>
        <dbReference type="EMBL" id="KAK4337417.1"/>
    </source>
</evidence>
<dbReference type="PANTHER" id="PTHR22840">
    <property type="entry name" value="WD REPEAT-CONTAINING PROTEIN 36"/>
    <property type="match status" value="1"/>
</dbReference>
<feature type="repeat" description="WD" evidence="1">
    <location>
        <begin position="52"/>
        <end position="83"/>
    </location>
</feature>
<comment type="caution">
    <text evidence="3">The sequence shown here is derived from an EMBL/GenBank/DDBJ whole genome shotgun (WGS) entry which is preliminary data.</text>
</comment>
<name>A0AAE1UNL9_9SOLA</name>
<dbReference type="GO" id="GO:0006364">
    <property type="term" value="P:rRNA processing"/>
    <property type="evidence" value="ECO:0007669"/>
    <property type="project" value="TreeGrafter"/>
</dbReference>
<evidence type="ECO:0000259" key="2">
    <source>
        <dbReference type="Pfam" id="PF25171"/>
    </source>
</evidence>
<keyword evidence="4" id="KW-1185">Reference proteome</keyword>
<protein>
    <recommendedName>
        <fullName evidence="2">WDR36/Utp21 N-terminal domain-containing protein</fullName>
    </recommendedName>
</protein>
<dbReference type="AlphaFoldDB" id="A0AAE1UNL9"/>
<feature type="domain" description="WDR36/Utp21 N-terminal" evidence="2">
    <location>
        <begin position="2"/>
        <end position="86"/>
    </location>
</feature>
<dbReference type="PROSITE" id="PS50082">
    <property type="entry name" value="WD_REPEATS_2"/>
    <property type="match status" value="2"/>
</dbReference>
<accession>A0AAE1UNL9</accession>
<evidence type="ECO:0000256" key="1">
    <source>
        <dbReference type="PROSITE-ProRule" id="PRU00221"/>
    </source>
</evidence>
<dbReference type="EMBL" id="JAVYJV010000028">
    <property type="protein sequence ID" value="KAK4337417.1"/>
    <property type="molecule type" value="Genomic_DNA"/>
</dbReference>
<organism evidence="3 4">
    <name type="scientific">Anisodus tanguticus</name>
    <dbReference type="NCBI Taxonomy" id="243964"/>
    <lineage>
        <taxon>Eukaryota</taxon>
        <taxon>Viridiplantae</taxon>
        <taxon>Streptophyta</taxon>
        <taxon>Embryophyta</taxon>
        <taxon>Tracheophyta</taxon>
        <taxon>Spermatophyta</taxon>
        <taxon>Magnoliopsida</taxon>
        <taxon>eudicotyledons</taxon>
        <taxon>Gunneridae</taxon>
        <taxon>Pentapetalae</taxon>
        <taxon>asterids</taxon>
        <taxon>lamiids</taxon>
        <taxon>Solanales</taxon>
        <taxon>Solanaceae</taxon>
        <taxon>Solanoideae</taxon>
        <taxon>Hyoscyameae</taxon>
        <taxon>Anisodus</taxon>
    </lineage>
</organism>
<gene>
    <name evidence="3" type="ORF">RND71_043874</name>
</gene>
<dbReference type="PANTHER" id="PTHR22840:SF12">
    <property type="entry name" value="WD REPEAT-CONTAINING PROTEIN 36"/>
    <property type="match status" value="1"/>
</dbReference>
<dbReference type="GO" id="GO:0032040">
    <property type="term" value="C:small-subunit processome"/>
    <property type="evidence" value="ECO:0007669"/>
    <property type="project" value="TreeGrafter"/>
</dbReference>
<evidence type="ECO:0000313" key="4">
    <source>
        <dbReference type="Proteomes" id="UP001291623"/>
    </source>
</evidence>
<dbReference type="InterPro" id="IPR015943">
    <property type="entry name" value="WD40/YVTN_repeat-like_dom_sf"/>
</dbReference>
<dbReference type="SMART" id="SM00320">
    <property type="entry name" value="WD40"/>
    <property type="match status" value="6"/>
</dbReference>
<proteinExistence type="predicted"/>
<dbReference type="GO" id="GO:0034388">
    <property type="term" value="C:Pwp2p-containing subcomplex of 90S preribosome"/>
    <property type="evidence" value="ECO:0007669"/>
    <property type="project" value="TreeGrafter"/>
</dbReference>
<dbReference type="InterPro" id="IPR036322">
    <property type="entry name" value="WD40_repeat_dom_sf"/>
</dbReference>
<reference evidence="3" key="1">
    <citation type="submission" date="2023-12" db="EMBL/GenBank/DDBJ databases">
        <title>Genome assembly of Anisodus tanguticus.</title>
        <authorList>
            <person name="Wang Y.-J."/>
        </authorList>
    </citation>
    <scope>NUCLEOTIDE SEQUENCE</scope>
    <source>
        <strain evidence="3">KB-2021</strain>
        <tissue evidence="3">Leaf</tissue>
    </source>
</reference>
<dbReference type="SUPFAM" id="SSF50978">
    <property type="entry name" value="WD40 repeat-like"/>
    <property type="match status" value="1"/>
</dbReference>
<dbReference type="PROSITE" id="PS50294">
    <property type="entry name" value="WD_REPEATS_REGION"/>
    <property type="match status" value="1"/>
</dbReference>
<dbReference type="InterPro" id="IPR059157">
    <property type="entry name" value="WDR36-Utp21_N"/>
</dbReference>
<dbReference type="Pfam" id="PF25168">
    <property type="entry name" value="Beta-prop_WDR36-Utp21_2nd"/>
    <property type="match status" value="1"/>
</dbReference>
<dbReference type="Gene3D" id="2.130.10.10">
    <property type="entry name" value="YVTN repeat-like/Quinoprotein amine dehydrogenase"/>
    <property type="match status" value="2"/>
</dbReference>